<dbReference type="RefSeq" id="XP_028465372.1">
    <property type="nucleotide sequence ID" value="XM_028607202.1"/>
</dbReference>
<dbReference type="PROSITE" id="PS50048">
    <property type="entry name" value="ZN2_CY6_FUNGAL_2"/>
    <property type="match status" value="1"/>
</dbReference>
<gene>
    <name evidence="4" type="ORF">SODALDRAFT_200087</name>
</gene>
<dbReference type="GO" id="GO:0000981">
    <property type="term" value="F:DNA-binding transcription factor activity, RNA polymerase II-specific"/>
    <property type="evidence" value="ECO:0007669"/>
    <property type="project" value="InterPro"/>
</dbReference>
<dbReference type="SUPFAM" id="SSF57701">
    <property type="entry name" value="Zn2/Cys6 DNA-binding domain"/>
    <property type="match status" value="1"/>
</dbReference>
<evidence type="ECO:0000313" key="5">
    <source>
        <dbReference type="Proteomes" id="UP000272025"/>
    </source>
</evidence>
<dbReference type="PANTHER" id="PTHR47256:SF1">
    <property type="entry name" value="ZN(II)2CYS6 TRANSCRIPTION FACTOR (EUROFUNG)"/>
    <property type="match status" value="1"/>
</dbReference>
<dbReference type="Gene3D" id="4.10.240.10">
    <property type="entry name" value="Zn(2)-C6 fungal-type DNA-binding domain"/>
    <property type="match status" value="1"/>
</dbReference>
<reference evidence="4 5" key="1">
    <citation type="journal article" date="2018" name="Mol. Ecol.">
        <title>The obligate alkalophilic soda-lake fungus Sodiomyces alkalinus has shifted to a protein diet.</title>
        <authorList>
            <person name="Grum-Grzhimaylo A.A."/>
            <person name="Falkoski D.L."/>
            <person name="van den Heuvel J."/>
            <person name="Valero-Jimenez C.A."/>
            <person name="Min B."/>
            <person name="Choi I.G."/>
            <person name="Lipzen A."/>
            <person name="Daum C.G."/>
            <person name="Aanen D.K."/>
            <person name="Tsang A."/>
            <person name="Henrissat B."/>
            <person name="Bilanenko E.N."/>
            <person name="de Vries R.P."/>
            <person name="van Kan J.A.L."/>
            <person name="Grigoriev I.V."/>
            <person name="Debets A.J.M."/>
        </authorList>
    </citation>
    <scope>NUCLEOTIDE SEQUENCE [LARGE SCALE GENOMIC DNA]</scope>
    <source>
        <strain evidence="4 5">F11</strain>
    </source>
</reference>
<organism evidence="4 5">
    <name type="scientific">Sodiomyces alkalinus (strain CBS 110278 / VKM F-3762 / F11)</name>
    <name type="common">Alkaliphilic filamentous fungus</name>
    <dbReference type="NCBI Taxonomy" id="1314773"/>
    <lineage>
        <taxon>Eukaryota</taxon>
        <taxon>Fungi</taxon>
        <taxon>Dikarya</taxon>
        <taxon>Ascomycota</taxon>
        <taxon>Pezizomycotina</taxon>
        <taxon>Sordariomycetes</taxon>
        <taxon>Hypocreomycetidae</taxon>
        <taxon>Glomerellales</taxon>
        <taxon>Plectosphaerellaceae</taxon>
        <taxon>Sodiomyces</taxon>
    </lineage>
</organism>
<protein>
    <recommendedName>
        <fullName evidence="3">Zn(2)-C6 fungal-type domain-containing protein</fullName>
    </recommendedName>
</protein>
<name>A0A3N2PTC7_SODAK</name>
<keyword evidence="5" id="KW-1185">Reference proteome</keyword>
<evidence type="ECO:0000256" key="1">
    <source>
        <dbReference type="ARBA" id="ARBA00023242"/>
    </source>
</evidence>
<dbReference type="SMART" id="SM00066">
    <property type="entry name" value="GAL4"/>
    <property type="match status" value="1"/>
</dbReference>
<keyword evidence="1" id="KW-0539">Nucleus</keyword>
<dbReference type="InterPro" id="IPR036864">
    <property type="entry name" value="Zn2-C6_fun-type_DNA-bd_sf"/>
</dbReference>
<accession>A0A3N2PTC7</accession>
<dbReference type="GeneID" id="39575680"/>
<dbReference type="PANTHER" id="PTHR47256">
    <property type="entry name" value="ZN(II)2CYS6 TRANSCRIPTION FACTOR (EUROFUNG)-RELATED"/>
    <property type="match status" value="1"/>
</dbReference>
<feature type="compositionally biased region" description="Polar residues" evidence="2">
    <location>
        <begin position="12"/>
        <end position="21"/>
    </location>
</feature>
<feature type="region of interest" description="Disordered" evidence="2">
    <location>
        <begin position="1"/>
        <end position="48"/>
    </location>
</feature>
<dbReference type="Proteomes" id="UP000272025">
    <property type="component" value="Unassembled WGS sequence"/>
</dbReference>
<dbReference type="InterPro" id="IPR053187">
    <property type="entry name" value="Notoamide_regulator"/>
</dbReference>
<dbReference type="AlphaFoldDB" id="A0A3N2PTC7"/>
<dbReference type="EMBL" id="ML119057">
    <property type="protein sequence ID" value="ROT37566.1"/>
    <property type="molecule type" value="Genomic_DNA"/>
</dbReference>
<dbReference type="GO" id="GO:0008270">
    <property type="term" value="F:zinc ion binding"/>
    <property type="evidence" value="ECO:0007669"/>
    <property type="project" value="InterPro"/>
</dbReference>
<evidence type="ECO:0000259" key="3">
    <source>
        <dbReference type="PROSITE" id="PS50048"/>
    </source>
</evidence>
<dbReference type="InterPro" id="IPR001138">
    <property type="entry name" value="Zn2Cys6_DnaBD"/>
</dbReference>
<proteinExistence type="predicted"/>
<evidence type="ECO:0000256" key="2">
    <source>
        <dbReference type="SAM" id="MobiDB-lite"/>
    </source>
</evidence>
<dbReference type="OrthoDB" id="426882at2759"/>
<dbReference type="PROSITE" id="PS00463">
    <property type="entry name" value="ZN2_CY6_FUNGAL_1"/>
    <property type="match status" value="1"/>
</dbReference>
<dbReference type="Pfam" id="PF00172">
    <property type="entry name" value="Zn_clus"/>
    <property type="match status" value="1"/>
</dbReference>
<dbReference type="CDD" id="cd00067">
    <property type="entry name" value="GAL4"/>
    <property type="match status" value="1"/>
</dbReference>
<evidence type="ECO:0000313" key="4">
    <source>
        <dbReference type="EMBL" id="ROT37566.1"/>
    </source>
</evidence>
<sequence length="200" mass="22173">MKSLREILPAPASQTTANSPVDESEPTPTPQARSSSVGRRRPQTRVACTPCRRKKSKCDGRRPVCSACTNAGSPQDCEYDADPDISRVAALRKKSEDLQRRVALLEELFHLLALRPEQDSIEILRRMRTTNYQTDLEHLVKFIREGDLLVQAATAGSSSLAKKPLFTPPTELVGTAMYDEIASLFETLQAPPPFSPSPRR</sequence>
<feature type="domain" description="Zn(2)-C6 fungal-type" evidence="3">
    <location>
        <begin position="47"/>
        <end position="79"/>
    </location>
</feature>
<dbReference type="STRING" id="1314773.A0A3N2PTC7"/>